<evidence type="ECO:0000256" key="4">
    <source>
        <dbReference type="RuleBase" id="RU363019"/>
    </source>
</evidence>
<dbReference type="InterPro" id="IPR024936">
    <property type="entry name" value="Cyclophilin-type_PPIase"/>
</dbReference>
<dbReference type="SUPFAM" id="SSF50891">
    <property type="entry name" value="Cyclophilin-like"/>
    <property type="match status" value="1"/>
</dbReference>
<dbReference type="GO" id="GO:0003755">
    <property type="term" value="F:peptidyl-prolyl cis-trans isomerase activity"/>
    <property type="evidence" value="ECO:0007669"/>
    <property type="project" value="UniProtKB-UniRule"/>
</dbReference>
<accession>A0A8J8NHC4</accession>
<evidence type="ECO:0000313" key="6">
    <source>
        <dbReference type="EMBL" id="TNV75412.1"/>
    </source>
</evidence>
<evidence type="ECO:0000256" key="1">
    <source>
        <dbReference type="ARBA" id="ARBA00000971"/>
    </source>
</evidence>
<dbReference type="PIRSF" id="PIRSF001467">
    <property type="entry name" value="Peptidylpro_ismrse"/>
    <property type="match status" value="1"/>
</dbReference>
<protein>
    <recommendedName>
        <fullName evidence="4">Peptidyl-prolyl cis-trans isomerase</fullName>
        <shortName evidence="4">PPIase</shortName>
        <ecNumber evidence="4">5.2.1.8</ecNumber>
    </recommendedName>
</protein>
<comment type="function">
    <text evidence="4">PPIases accelerate the folding of proteins. It catalyzes the cis-trans isomerization of proline imidic peptide bonds in oligopeptides.</text>
</comment>
<comment type="caution">
    <text evidence="6">The sequence shown here is derived from an EMBL/GenBank/DDBJ whole genome shotgun (WGS) entry which is preliminary data.</text>
</comment>
<reference evidence="6" key="1">
    <citation type="submission" date="2019-06" db="EMBL/GenBank/DDBJ databases">
        <authorList>
            <person name="Zheng W."/>
        </authorList>
    </citation>
    <scope>NUCLEOTIDE SEQUENCE</scope>
    <source>
        <strain evidence="6">QDHG01</strain>
    </source>
</reference>
<sequence length="186" mass="20531">MKGSSCKITRTSNTYAFVYLEISIGGVPAGRLEFELFNNCPKTSENFKMLCLGERISSLTHKPLTYKGAIFHRIVPGFMCQGGDITKQNGTGGESIYGQRFEDENFKNKHTGKGLLSMSNCGKNTNGSQFFVTFDAFPHLDGRHVVFGRVVKGHHLLDQIADQGTLNGAIKKPVVIIDCGEVKEYM</sequence>
<comment type="similarity">
    <text evidence="4">Belongs to the cyclophilin-type PPIase family.</text>
</comment>
<dbReference type="PROSITE" id="PS00170">
    <property type="entry name" value="CSA_PPIASE_1"/>
    <property type="match status" value="1"/>
</dbReference>
<dbReference type="PANTHER" id="PTHR11071">
    <property type="entry name" value="PEPTIDYL-PROLYL CIS-TRANS ISOMERASE"/>
    <property type="match status" value="1"/>
</dbReference>
<dbReference type="EMBL" id="RRYP01015658">
    <property type="protein sequence ID" value="TNV75412.1"/>
    <property type="molecule type" value="Genomic_DNA"/>
</dbReference>
<dbReference type="GO" id="GO:0006457">
    <property type="term" value="P:protein folding"/>
    <property type="evidence" value="ECO:0007669"/>
    <property type="project" value="InterPro"/>
</dbReference>
<evidence type="ECO:0000256" key="3">
    <source>
        <dbReference type="ARBA" id="ARBA00023235"/>
    </source>
</evidence>
<dbReference type="FunFam" id="2.40.100.10:FF:000025">
    <property type="entry name" value="Peptidyl-prolyl cis-trans isomerase CYP19-2"/>
    <property type="match status" value="1"/>
</dbReference>
<dbReference type="Pfam" id="PF00160">
    <property type="entry name" value="Pro_isomerase"/>
    <property type="match status" value="1"/>
</dbReference>
<comment type="catalytic activity">
    <reaction evidence="1 4">
        <text>[protein]-peptidylproline (omega=180) = [protein]-peptidylproline (omega=0)</text>
        <dbReference type="Rhea" id="RHEA:16237"/>
        <dbReference type="Rhea" id="RHEA-COMP:10747"/>
        <dbReference type="Rhea" id="RHEA-COMP:10748"/>
        <dbReference type="ChEBI" id="CHEBI:83833"/>
        <dbReference type="ChEBI" id="CHEBI:83834"/>
        <dbReference type="EC" id="5.2.1.8"/>
    </reaction>
</comment>
<dbReference type="GO" id="GO:0016018">
    <property type="term" value="F:cyclosporin A binding"/>
    <property type="evidence" value="ECO:0007669"/>
    <property type="project" value="TreeGrafter"/>
</dbReference>
<gene>
    <name evidence="6" type="ORF">FGO68_gene7460</name>
</gene>
<evidence type="ECO:0000313" key="7">
    <source>
        <dbReference type="Proteomes" id="UP000785679"/>
    </source>
</evidence>
<dbReference type="Gene3D" id="2.40.100.10">
    <property type="entry name" value="Cyclophilin-like"/>
    <property type="match status" value="1"/>
</dbReference>
<dbReference type="PANTHER" id="PTHR11071:SF561">
    <property type="entry name" value="PEPTIDYL-PROLYL CIS-TRANS ISOMERASE D-RELATED"/>
    <property type="match status" value="1"/>
</dbReference>
<dbReference type="PROSITE" id="PS50072">
    <property type="entry name" value="CSA_PPIASE_2"/>
    <property type="match status" value="1"/>
</dbReference>
<dbReference type="AlphaFoldDB" id="A0A8J8NHC4"/>
<dbReference type="GO" id="GO:0005737">
    <property type="term" value="C:cytoplasm"/>
    <property type="evidence" value="ECO:0007669"/>
    <property type="project" value="TreeGrafter"/>
</dbReference>
<proteinExistence type="inferred from homology"/>
<evidence type="ECO:0000256" key="2">
    <source>
        <dbReference type="ARBA" id="ARBA00023110"/>
    </source>
</evidence>
<dbReference type="PRINTS" id="PR00153">
    <property type="entry name" value="CSAPPISMRASE"/>
</dbReference>
<dbReference type="Proteomes" id="UP000785679">
    <property type="component" value="Unassembled WGS sequence"/>
</dbReference>
<dbReference type="InterPro" id="IPR020892">
    <property type="entry name" value="Cyclophilin-type_PPIase_CS"/>
</dbReference>
<feature type="domain" description="PPIase cyclophilin-type" evidence="5">
    <location>
        <begin position="19"/>
        <end position="181"/>
    </location>
</feature>
<keyword evidence="7" id="KW-1185">Reference proteome</keyword>
<evidence type="ECO:0000259" key="5">
    <source>
        <dbReference type="PROSITE" id="PS50072"/>
    </source>
</evidence>
<keyword evidence="2 4" id="KW-0697">Rotamase</keyword>
<dbReference type="InterPro" id="IPR002130">
    <property type="entry name" value="Cyclophilin-type_PPIase_dom"/>
</dbReference>
<organism evidence="6 7">
    <name type="scientific">Halteria grandinella</name>
    <dbReference type="NCBI Taxonomy" id="5974"/>
    <lineage>
        <taxon>Eukaryota</taxon>
        <taxon>Sar</taxon>
        <taxon>Alveolata</taxon>
        <taxon>Ciliophora</taxon>
        <taxon>Intramacronucleata</taxon>
        <taxon>Spirotrichea</taxon>
        <taxon>Stichotrichia</taxon>
        <taxon>Sporadotrichida</taxon>
        <taxon>Halteriidae</taxon>
        <taxon>Halteria</taxon>
    </lineage>
</organism>
<keyword evidence="3 4" id="KW-0413">Isomerase</keyword>
<dbReference type="EC" id="5.2.1.8" evidence="4"/>
<name>A0A8J8NHC4_HALGN</name>
<dbReference type="InterPro" id="IPR029000">
    <property type="entry name" value="Cyclophilin-like_dom_sf"/>
</dbReference>
<dbReference type="OrthoDB" id="193499at2759"/>